<accession>A0ABW9X4W3</accession>
<organism evidence="1 2">
    <name type="scientific">Blautia massiliensis</name>
    <name type="common">ex Durand et al. 2017</name>
    <dbReference type="NCBI Taxonomy" id="1737424"/>
    <lineage>
        <taxon>Bacteria</taxon>
        <taxon>Bacillati</taxon>
        <taxon>Bacillota</taxon>
        <taxon>Clostridia</taxon>
        <taxon>Lachnospirales</taxon>
        <taxon>Lachnospiraceae</taxon>
        <taxon>Blautia</taxon>
    </lineage>
</organism>
<proteinExistence type="predicted"/>
<name>A0ABW9X4W3_9FIRM</name>
<comment type="caution">
    <text evidence="1">The sequence shown here is derived from an EMBL/GenBank/DDBJ whole genome shotgun (WGS) entry which is preliminary data.</text>
</comment>
<keyword evidence="2" id="KW-1185">Reference proteome</keyword>
<dbReference type="Proteomes" id="UP000452293">
    <property type="component" value="Unassembled WGS sequence"/>
</dbReference>
<gene>
    <name evidence="1" type="ORF">GT718_06770</name>
</gene>
<sequence length="90" mass="10442">MSSWETSGESYCNDRSKEFSKNRNILKSIQSILRRKIAYDIMLAGKKRIKVFITKKAKALEVAASRAFFLFHFLLQWTRNHQVSAALFAV</sequence>
<evidence type="ECO:0000313" key="2">
    <source>
        <dbReference type="Proteomes" id="UP000452293"/>
    </source>
</evidence>
<evidence type="ECO:0000313" key="1">
    <source>
        <dbReference type="EMBL" id="MZL77066.1"/>
    </source>
</evidence>
<protein>
    <submittedName>
        <fullName evidence="1">Uncharacterized protein</fullName>
    </submittedName>
</protein>
<reference evidence="1 2" key="1">
    <citation type="journal article" date="2019" name="Nat. Med.">
        <title>A library of human gut bacterial isolates paired with longitudinal multiomics data enables mechanistic microbiome research.</title>
        <authorList>
            <person name="Poyet M."/>
            <person name="Groussin M."/>
            <person name="Gibbons S.M."/>
            <person name="Avila-Pacheco J."/>
            <person name="Jiang X."/>
            <person name="Kearney S.M."/>
            <person name="Perrotta A.R."/>
            <person name="Berdy B."/>
            <person name="Zhao S."/>
            <person name="Lieberman T.D."/>
            <person name="Swanson P.K."/>
            <person name="Smith M."/>
            <person name="Roesemann S."/>
            <person name="Alexander J.E."/>
            <person name="Rich S.A."/>
            <person name="Livny J."/>
            <person name="Vlamakis H."/>
            <person name="Clish C."/>
            <person name="Bullock K."/>
            <person name="Deik A."/>
            <person name="Scott J."/>
            <person name="Pierce K.A."/>
            <person name="Xavier R.J."/>
            <person name="Alm E.J."/>
        </authorList>
    </citation>
    <scope>NUCLEOTIDE SEQUENCE [LARGE SCALE GENOMIC DNA]</scope>
    <source>
        <strain evidence="1 2">BIOML-A1</strain>
    </source>
</reference>
<dbReference type="EMBL" id="WWVW01000010">
    <property type="protein sequence ID" value="MZL77066.1"/>
    <property type="molecule type" value="Genomic_DNA"/>
</dbReference>